<protein>
    <submittedName>
        <fullName evidence="1">Uncharacterized protein</fullName>
    </submittedName>
</protein>
<accession>A0A2D2AWU4</accession>
<evidence type="ECO:0000313" key="1">
    <source>
        <dbReference type="EMBL" id="ATQ42441.1"/>
    </source>
</evidence>
<dbReference type="EMBL" id="CP024201">
    <property type="protein sequence ID" value="ATQ42441.1"/>
    <property type="molecule type" value="Genomic_DNA"/>
</dbReference>
<dbReference type="OrthoDB" id="7615878at2"/>
<reference evidence="1 2" key="1">
    <citation type="submission" date="2017-10" db="EMBL/GenBank/DDBJ databases">
        <title>Genome sequence of Caulobacter mirabilis FWC38.</title>
        <authorList>
            <person name="Fiebig A."/>
            <person name="Crosson S."/>
        </authorList>
    </citation>
    <scope>NUCLEOTIDE SEQUENCE [LARGE SCALE GENOMIC DNA]</scope>
    <source>
        <strain evidence="1 2">FWC 38</strain>
    </source>
</reference>
<organism evidence="1 2">
    <name type="scientific">Caulobacter mirabilis</name>
    <dbReference type="NCBI Taxonomy" id="69666"/>
    <lineage>
        <taxon>Bacteria</taxon>
        <taxon>Pseudomonadati</taxon>
        <taxon>Pseudomonadota</taxon>
        <taxon>Alphaproteobacteria</taxon>
        <taxon>Caulobacterales</taxon>
        <taxon>Caulobacteraceae</taxon>
        <taxon>Caulobacter</taxon>
    </lineage>
</organism>
<dbReference type="RefSeq" id="WP_099621698.1">
    <property type="nucleotide sequence ID" value="NZ_CP024201.1"/>
</dbReference>
<sequence>MPTLSTPPAERREPSPLLIHLAGEFADRVAALWPAPHGPFLTAGAAQRHLIALGLTRGRPGVDLRAVLTIPLKRALRLILQSPPRGLLRALGRLGERAWSRTDYDLLLALLARPETAKILAHAEAIEADAARALHGTPPPLVRAGLHRLPLLPDQAALATEAFTAISARDGEGVGERIARRWAGARTVESLMDRLREDILPELPPPPFPGTERLRPLTTKAAMREAGGRYNNCLRQRLHRAASGASAFYEWRGAPSAVIEIVRDQLFGWRLSEARLRDNEIMSVADRPALVADLRSLGVWIGRSHWGLHHASHDADEPTFRFEPVERAVAEAFEG</sequence>
<name>A0A2D2AWU4_9CAUL</name>
<dbReference type="Proteomes" id="UP000228945">
    <property type="component" value="Chromosome"/>
</dbReference>
<proteinExistence type="predicted"/>
<dbReference type="AlphaFoldDB" id="A0A2D2AWU4"/>
<gene>
    <name evidence="1" type="ORF">CSW64_08445</name>
</gene>
<keyword evidence="2" id="KW-1185">Reference proteome</keyword>
<dbReference type="KEGG" id="cmb:CSW64_08445"/>
<evidence type="ECO:0000313" key="2">
    <source>
        <dbReference type="Proteomes" id="UP000228945"/>
    </source>
</evidence>